<accession>A0A2P6NPP4</accession>
<dbReference type="InParanoid" id="A0A2P6NPP4"/>
<dbReference type="Proteomes" id="UP000241769">
    <property type="component" value="Unassembled WGS sequence"/>
</dbReference>
<keyword evidence="2" id="KW-1185">Reference proteome</keyword>
<evidence type="ECO:0000313" key="2">
    <source>
        <dbReference type="Proteomes" id="UP000241769"/>
    </source>
</evidence>
<dbReference type="EMBL" id="MDYQ01000037">
    <property type="protein sequence ID" value="PRP85930.1"/>
    <property type="molecule type" value="Genomic_DNA"/>
</dbReference>
<proteinExistence type="predicted"/>
<protein>
    <submittedName>
        <fullName evidence="1">Uncharacterized protein</fullName>
    </submittedName>
</protein>
<name>A0A2P6NPP4_9EUKA</name>
<comment type="caution">
    <text evidence="1">The sequence shown here is derived from an EMBL/GenBank/DDBJ whole genome shotgun (WGS) entry which is preliminary data.</text>
</comment>
<evidence type="ECO:0000313" key="1">
    <source>
        <dbReference type="EMBL" id="PRP85930.1"/>
    </source>
</evidence>
<dbReference type="AlphaFoldDB" id="A0A2P6NPP4"/>
<organism evidence="1 2">
    <name type="scientific">Planoprotostelium fungivorum</name>
    <dbReference type="NCBI Taxonomy" id="1890364"/>
    <lineage>
        <taxon>Eukaryota</taxon>
        <taxon>Amoebozoa</taxon>
        <taxon>Evosea</taxon>
        <taxon>Variosea</taxon>
        <taxon>Cavosteliida</taxon>
        <taxon>Cavosteliaceae</taxon>
        <taxon>Planoprotostelium</taxon>
    </lineage>
</organism>
<gene>
    <name evidence="1" type="ORF">PROFUN_06052</name>
</gene>
<sequence length="48" mass="5283">MRIRLNLPDRGAMQVEILRLGANPMAQGTTSTWIEKVSGRIGVMTQQG</sequence>
<reference evidence="1 2" key="1">
    <citation type="journal article" date="2018" name="Genome Biol. Evol.">
        <title>Multiple Roots of Fruiting Body Formation in Amoebozoa.</title>
        <authorList>
            <person name="Hillmann F."/>
            <person name="Forbes G."/>
            <person name="Novohradska S."/>
            <person name="Ferling I."/>
            <person name="Riege K."/>
            <person name="Groth M."/>
            <person name="Westermann M."/>
            <person name="Marz M."/>
            <person name="Spaller T."/>
            <person name="Winckler T."/>
            <person name="Schaap P."/>
            <person name="Glockner G."/>
        </authorList>
    </citation>
    <scope>NUCLEOTIDE SEQUENCE [LARGE SCALE GENOMIC DNA]</scope>
    <source>
        <strain evidence="1 2">Jena</strain>
    </source>
</reference>